<name>A0A0B7B804_9EUPU</name>
<protein>
    <submittedName>
        <fullName evidence="1">Uncharacterized protein</fullName>
    </submittedName>
</protein>
<dbReference type="EMBL" id="HACG01042162">
    <property type="protein sequence ID" value="CEK89027.1"/>
    <property type="molecule type" value="Transcribed_RNA"/>
</dbReference>
<proteinExistence type="predicted"/>
<accession>A0A0B7B804</accession>
<evidence type="ECO:0000313" key="1">
    <source>
        <dbReference type="EMBL" id="CEK89027.1"/>
    </source>
</evidence>
<feature type="non-terminal residue" evidence="1">
    <location>
        <position position="79"/>
    </location>
</feature>
<feature type="non-terminal residue" evidence="1">
    <location>
        <position position="1"/>
    </location>
</feature>
<organism evidence="1">
    <name type="scientific">Arion vulgaris</name>
    <dbReference type="NCBI Taxonomy" id="1028688"/>
    <lineage>
        <taxon>Eukaryota</taxon>
        <taxon>Metazoa</taxon>
        <taxon>Spiralia</taxon>
        <taxon>Lophotrochozoa</taxon>
        <taxon>Mollusca</taxon>
        <taxon>Gastropoda</taxon>
        <taxon>Heterobranchia</taxon>
        <taxon>Euthyneura</taxon>
        <taxon>Panpulmonata</taxon>
        <taxon>Eupulmonata</taxon>
        <taxon>Stylommatophora</taxon>
        <taxon>Helicina</taxon>
        <taxon>Arionoidea</taxon>
        <taxon>Arionidae</taxon>
        <taxon>Arion</taxon>
    </lineage>
</organism>
<dbReference type="AlphaFoldDB" id="A0A0B7B804"/>
<reference evidence="1" key="1">
    <citation type="submission" date="2014-12" db="EMBL/GenBank/DDBJ databases">
        <title>Insight into the proteome of Arion vulgaris.</title>
        <authorList>
            <person name="Aradska J."/>
            <person name="Bulat T."/>
            <person name="Smidak R."/>
            <person name="Sarate P."/>
            <person name="Gangsoo J."/>
            <person name="Sialana F."/>
            <person name="Bilban M."/>
            <person name="Lubec G."/>
        </authorList>
    </citation>
    <scope>NUCLEOTIDE SEQUENCE</scope>
    <source>
        <tissue evidence="1">Skin</tissue>
    </source>
</reference>
<sequence>KDLAIDCSKSSKAEIKKAIFQLCNGTETEPDGIHAEAIKTNADISTDMLHGLPRKIGERKEISKDWLYSQTFDSLDRET</sequence>
<gene>
    <name evidence="1" type="primary">ORF168498</name>
</gene>